<proteinExistence type="inferred from homology"/>
<comment type="similarity">
    <text evidence="1">Belongs to the DnaB/DnaD family.</text>
</comment>
<feature type="compositionally biased region" description="Polar residues" evidence="2">
    <location>
        <begin position="35"/>
        <end position="57"/>
    </location>
</feature>
<protein>
    <submittedName>
        <fullName evidence="4">DnaD domain protein</fullName>
    </submittedName>
</protein>
<gene>
    <name evidence="4" type="ORF">D7I46_11900</name>
</gene>
<evidence type="ECO:0000256" key="1">
    <source>
        <dbReference type="ARBA" id="ARBA00093462"/>
    </source>
</evidence>
<dbReference type="SUPFAM" id="SSF158499">
    <property type="entry name" value="DnaD domain-like"/>
    <property type="match status" value="1"/>
</dbReference>
<reference evidence="4 5" key="1">
    <citation type="submission" date="2018-09" db="EMBL/GenBank/DDBJ databases">
        <title>Genome sequencing of strain 1JSPR-7.</title>
        <authorList>
            <person name="Heo J."/>
            <person name="Kim S.-J."/>
            <person name="Kwon S.-W."/>
        </authorList>
    </citation>
    <scope>NUCLEOTIDE SEQUENCE [LARGE SCALE GENOMIC DNA]</scope>
    <source>
        <strain evidence="4 5">1JSPR-7</strain>
    </source>
</reference>
<evidence type="ECO:0000259" key="3">
    <source>
        <dbReference type="Pfam" id="PF07261"/>
    </source>
</evidence>
<feature type="compositionally biased region" description="Low complexity" evidence="2">
    <location>
        <begin position="58"/>
        <end position="85"/>
    </location>
</feature>
<dbReference type="AlphaFoldDB" id="A0A387BLR4"/>
<dbReference type="NCBIfam" id="TIGR01446">
    <property type="entry name" value="DnaD_dom"/>
    <property type="match status" value="1"/>
</dbReference>
<dbReference type="InterPro" id="IPR053162">
    <property type="entry name" value="DnaD"/>
</dbReference>
<dbReference type="Gene3D" id="1.10.10.630">
    <property type="entry name" value="DnaD domain-like"/>
    <property type="match status" value="1"/>
</dbReference>
<feature type="domain" description="DnaB/C C-terminal" evidence="3">
    <location>
        <begin position="114"/>
        <end position="184"/>
    </location>
</feature>
<feature type="compositionally biased region" description="Basic and acidic residues" evidence="2">
    <location>
        <begin position="21"/>
        <end position="34"/>
    </location>
</feature>
<name>A0A387BLR4_9LACT</name>
<evidence type="ECO:0000313" key="5">
    <source>
        <dbReference type="Proteomes" id="UP000269374"/>
    </source>
</evidence>
<dbReference type="InterPro" id="IPR006343">
    <property type="entry name" value="DnaB/C_C"/>
</dbReference>
<dbReference type="Proteomes" id="UP000269374">
    <property type="component" value="Chromosome"/>
</dbReference>
<dbReference type="KEGG" id="lact:D7I46_11900"/>
<dbReference type="OrthoDB" id="9770238at2"/>
<evidence type="ECO:0000256" key="2">
    <source>
        <dbReference type="SAM" id="MobiDB-lite"/>
    </source>
</evidence>
<dbReference type="Pfam" id="PF07261">
    <property type="entry name" value="DnaB_2"/>
    <property type="match status" value="1"/>
</dbReference>
<dbReference type="EMBL" id="CP032627">
    <property type="protein sequence ID" value="AYG02007.1"/>
    <property type="molecule type" value="Genomic_DNA"/>
</dbReference>
<evidence type="ECO:0000313" key="4">
    <source>
        <dbReference type="EMBL" id="AYG02007.1"/>
    </source>
</evidence>
<keyword evidence="5" id="KW-1185">Reference proteome</keyword>
<dbReference type="PANTHER" id="PTHR37293:SF6">
    <property type="entry name" value="DNA REPLICATION PROTEIN DNAD"/>
    <property type="match status" value="1"/>
</dbReference>
<sequence length="210" mass="23973">MSSNTNGLNGVAVYEASNEFSSEKNQKYDEKIETSNEITSDSNALEQTSGNETSNVISEDTSNTTSNTSFNEASNTTSKDTSTYTEKSKEKKSREEIFSNSDNNKNNKIKKLVSFFEAEFGTISPMQIEELQAMLFEDKYDFEIIKLALREASLNNKRTFNYVKGILRNWRQEGITSVHAVENREIERFEAKEPVKTDFYIPMDGPWNDK</sequence>
<feature type="region of interest" description="Disordered" evidence="2">
    <location>
        <begin position="15"/>
        <end position="103"/>
    </location>
</feature>
<dbReference type="InterPro" id="IPR034829">
    <property type="entry name" value="DnaD-like_sf"/>
</dbReference>
<dbReference type="PANTHER" id="PTHR37293">
    <property type="entry name" value="PHAGE REPLICATION PROTEIN-RELATED"/>
    <property type="match status" value="1"/>
</dbReference>
<organism evidence="4 5">
    <name type="scientific">Lactococcus allomyrinae</name>
    <dbReference type="NCBI Taxonomy" id="2419773"/>
    <lineage>
        <taxon>Bacteria</taxon>
        <taxon>Bacillati</taxon>
        <taxon>Bacillota</taxon>
        <taxon>Bacilli</taxon>
        <taxon>Lactobacillales</taxon>
        <taxon>Streptococcaceae</taxon>
        <taxon>Lactococcus</taxon>
    </lineage>
</organism>
<accession>A0A387BLR4</accession>
<feature type="compositionally biased region" description="Basic and acidic residues" evidence="2">
    <location>
        <begin position="86"/>
        <end position="97"/>
    </location>
</feature>